<dbReference type="GO" id="GO:0016787">
    <property type="term" value="F:hydrolase activity"/>
    <property type="evidence" value="ECO:0007669"/>
    <property type="project" value="UniProtKB-KW"/>
</dbReference>
<dbReference type="InterPro" id="IPR001650">
    <property type="entry name" value="Helicase_C-like"/>
</dbReference>
<dbReference type="PROSITE" id="PS51192">
    <property type="entry name" value="HELICASE_ATP_BIND_1"/>
    <property type="match status" value="1"/>
</dbReference>
<dbReference type="AlphaFoldDB" id="A0AAX3P240"/>
<dbReference type="SUPFAM" id="SSF52540">
    <property type="entry name" value="P-loop containing nucleoside triphosphate hydrolases"/>
    <property type="match status" value="2"/>
</dbReference>
<keyword evidence="1" id="KW-0378">Hydrolase</keyword>
<dbReference type="PANTHER" id="PTHR45766">
    <property type="entry name" value="DNA ANNEALING HELICASE AND ENDONUCLEASE ZRANB3 FAMILY MEMBER"/>
    <property type="match status" value="1"/>
</dbReference>
<dbReference type="InterPro" id="IPR027417">
    <property type="entry name" value="P-loop_NTPase"/>
</dbReference>
<evidence type="ECO:0000259" key="3">
    <source>
        <dbReference type="PROSITE" id="PS51194"/>
    </source>
</evidence>
<dbReference type="GO" id="GO:0003677">
    <property type="term" value="F:DNA binding"/>
    <property type="evidence" value="ECO:0007669"/>
    <property type="project" value="InterPro"/>
</dbReference>
<dbReference type="GO" id="GO:0005524">
    <property type="term" value="F:ATP binding"/>
    <property type="evidence" value="ECO:0007669"/>
    <property type="project" value="InterPro"/>
</dbReference>
<proteinExistence type="predicted"/>
<accession>A0AAX3P240</accession>
<sequence length="1257" mass="141049">MKRIDQATAASLIDFSAGKPELQRLAAQQLEGAVALHNRLADCRVAYLADEVGMGKTYIALGVAALMRRFNPSLRVLYLLPKNNVRDKWVKDYKSFVEYNYVPRDLSVKGLGNQPVAPYRACSGLSELIQAVATSSTRDYFICTSAFSFALGNTVTDLQASLDQFVRLLPQHVEAANTLRAELHERLLETEISKLKARVKAAWAKALNSILPRFDLVVVDEAHNLKKGRDTSDRNQLLAMLLGTDAEDTNRVGRLLLLSATPFDRQLNHLHNQLNLFGLSREAALPSGNDCTTDEAQSALARLIVRRLNAMELCGKRHTRNMYRHEHRTGAAAEVQMTIEQQLFAALMQKKVSEYLQENCAGRFELGMLASFESYLPGEKSKAIEFDGLDDQPSEGSKRDAQDRHVVESLIEDFNQEFKTTPPHPKMDWVAEQAHQLSFEKGKKPLIFVRRVKSVSELKFKLERAYDTWLGDYVRADSAVADWFDKYSSQVRDLNQALTDEVGKDGEVEASGENFFTWFYRGKNADLEKGVEQLQQLPFNFRNALAQNSYMFEPNWTALSGMPDVADCQIHWQQWIQGNGKPKPTPQLRFRLAQYAYLKTVHSQGSDQAKAAGRILSIAFEGFKAEIELADLTGLQADLKRRTLWDVMRSSTELKSLSPDWDDQTIQLLSGPDELVAERCIRRMLTHTEMLAVVCRIDHPFIDLYSLRSARKGDTETDADSNLITGFAELLVKQCRSGADFSSFQILHDVAHNLDLLIKLNFAEAYHTSANKLTRYLTAQLNPLSPVSGATGENSSNRTPLARKFRMPGYPRVLISTDVFQEGEDLHTFCDSIQHYGISASPIALEQKVGRVDRIGSMAHRRMVSAGEQYQQHFIQVSYPHIRESLEFFQVRQAAANLNAFQRSLHRLGDSSISFCQEIDLHQQLASANAIEPQITEPLESLFRISSDDLDGGDFRASLMAEQDGVVLRLAHVRNQVEHCLTKLLNLQPTESVYLQESTSGWSWDGNGIVPATFQVRSAKGLAELLISATAPKETMCPPSETDSYSRVAWLSDLQQDPLVRLQGGDFDSATGEMTFRRNAEVYAGGEKVLISIEVDDIYQRVLGDVGEGDTPYEQRAVIPNKIRSLCKQNDRVSINEHGDGRLLFTFHHEGRQQPVEWWLSGSHVFFSSVVLDNQQTLTLAHAGKTVDDCPLITHTLKRNLAFDLVDFHVDHLGQLAVRACHPVAHLDSEELEFIACSVASESDRLEQILLGLVGSD</sequence>
<feature type="domain" description="Helicase ATP-binding" evidence="2">
    <location>
        <begin position="37"/>
        <end position="280"/>
    </location>
</feature>
<dbReference type="PANTHER" id="PTHR45766:SF6">
    <property type="entry name" value="SWI_SNF-RELATED MATRIX-ASSOCIATED ACTIN-DEPENDENT REGULATOR OF CHROMATIN SUBFAMILY A-LIKE PROTEIN 1"/>
    <property type="match status" value="1"/>
</dbReference>
<feature type="domain" description="Helicase C-terminal" evidence="3">
    <location>
        <begin position="746"/>
        <end position="906"/>
    </location>
</feature>
<evidence type="ECO:0000313" key="5">
    <source>
        <dbReference type="Proteomes" id="UP001213721"/>
    </source>
</evidence>
<dbReference type="Pfam" id="PF04851">
    <property type="entry name" value="ResIII"/>
    <property type="match status" value="1"/>
</dbReference>
<dbReference type="RefSeq" id="WP_275058167.1">
    <property type="nucleotide sequence ID" value="NZ_CP118988.1"/>
</dbReference>
<dbReference type="GO" id="GO:0004386">
    <property type="term" value="F:helicase activity"/>
    <property type="evidence" value="ECO:0007669"/>
    <property type="project" value="UniProtKB-KW"/>
</dbReference>
<keyword evidence="4" id="KW-0347">Helicase</keyword>
<evidence type="ECO:0000259" key="2">
    <source>
        <dbReference type="PROSITE" id="PS51192"/>
    </source>
</evidence>
<name>A0AAX3P240_9GAMM</name>
<evidence type="ECO:0000313" key="4">
    <source>
        <dbReference type="EMBL" id="WED78608.1"/>
    </source>
</evidence>
<dbReference type="Gene3D" id="3.40.50.300">
    <property type="entry name" value="P-loop containing nucleotide triphosphate hydrolases"/>
    <property type="match status" value="2"/>
</dbReference>
<dbReference type="InterPro" id="IPR014001">
    <property type="entry name" value="Helicase_ATP-bd"/>
</dbReference>
<keyword evidence="4" id="KW-0547">Nucleotide-binding</keyword>
<dbReference type="SMART" id="SM00487">
    <property type="entry name" value="DEXDc"/>
    <property type="match status" value="1"/>
</dbReference>
<dbReference type="EMBL" id="CP118988">
    <property type="protein sequence ID" value="WED78608.1"/>
    <property type="molecule type" value="Genomic_DNA"/>
</dbReference>
<gene>
    <name evidence="4" type="ORF">PYU98_10510</name>
</gene>
<dbReference type="InterPro" id="IPR006935">
    <property type="entry name" value="Helicase/UvrB_N"/>
</dbReference>
<keyword evidence="4" id="KW-0067">ATP-binding</keyword>
<reference evidence="4" key="1">
    <citation type="submission" date="2023-02" db="EMBL/GenBank/DDBJ databases">
        <title>The sequence of Aeromonas allosaccharophila K520.</title>
        <authorList>
            <person name="Luo X."/>
        </authorList>
    </citation>
    <scope>NUCLEOTIDE SEQUENCE</scope>
    <source>
        <strain evidence="4">K520</strain>
    </source>
</reference>
<evidence type="ECO:0000256" key="1">
    <source>
        <dbReference type="ARBA" id="ARBA00022801"/>
    </source>
</evidence>
<protein>
    <submittedName>
        <fullName evidence="4">DEAD/DEAH box helicase family protein</fullName>
    </submittedName>
</protein>
<organism evidence="4 5">
    <name type="scientific">Aeromonas allosaccharophila</name>
    <dbReference type="NCBI Taxonomy" id="656"/>
    <lineage>
        <taxon>Bacteria</taxon>
        <taxon>Pseudomonadati</taxon>
        <taxon>Pseudomonadota</taxon>
        <taxon>Gammaproteobacteria</taxon>
        <taxon>Aeromonadales</taxon>
        <taxon>Aeromonadaceae</taxon>
        <taxon>Aeromonas</taxon>
    </lineage>
</organism>
<dbReference type="Proteomes" id="UP001213721">
    <property type="component" value="Chromosome"/>
</dbReference>
<dbReference type="PROSITE" id="PS51194">
    <property type="entry name" value="HELICASE_CTER"/>
    <property type="match status" value="1"/>
</dbReference>